<dbReference type="Proteomes" id="UP000017862">
    <property type="component" value="Chromosome"/>
</dbReference>
<keyword evidence="2" id="KW-1185">Reference proteome</keyword>
<dbReference type="AntiFam" id="ANF00045">
    <property type="entry name" value="Antisense to RNaseP"/>
</dbReference>
<dbReference type="AlphaFoldDB" id="U6B873"/>
<evidence type="ECO:0000313" key="2">
    <source>
        <dbReference type="Proteomes" id="UP000017862"/>
    </source>
</evidence>
<accession>U6B873</accession>
<dbReference type="KEGG" id="lar:lam_720"/>
<name>U6B873_9HYPH</name>
<gene>
    <name evidence="1" type="ORF">lam_720</name>
</gene>
<evidence type="ECO:0000313" key="1">
    <source>
        <dbReference type="EMBL" id="AHA28066.1"/>
    </source>
</evidence>
<reference evidence="1 2" key="1">
    <citation type="journal article" date="2014" name="Mol. Plant Microbe Interact.">
        <title>The complete genome sequence of Candidatus Liberibacter americanus, associated with citrus Huanglongbing.</title>
        <authorList>
            <person name="Wulff N.A."/>
            <person name="Zhang S."/>
            <person name="Setubal J.C."/>
            <person name="Almeida N.F."/>
            <person name="Martins E.C."/>
            <person name="Harakava R."/>
            <person name="Kumar D."/>
            <person name="Rangel L.T."/>
            <person name="Foissac X."/>
            <person name="Bove J."/>
            <person name="Gabriel D.W."/>
        </authorList>
    </citation>
    <scope>NUCLEOTIDE SEQUENCE [LARGE SCALE GENOMIC DNA]</scope>
    <source>
        <strain evidence="1 2">Sao Paulo</strain>
    </source>
</reference>
<dbReference type="HOGENOM" id="CLU_2938605_0_0_5"/>
<sequence>MQPTRIVRSKTHLKALMLSTIPIWSCSRRGLPCHFCCQKCGELLPRHFTLTFIDIKAVYFLWHFP</sequence>
<proteinExistence type="predicted"/>
<protein>
    <submittedName>
        <fullName evidence="1">Uncharacterized protein</fullName>
    </submittedName>
</protein>
<dbReference type="EMBL" id="CP006604">
    <property type="protein sequence ID" value="AHA28066.1"/>
    <property type="molecule type" value="Genomic_DNA"/>
</dbReference>
<organism evidence="1 2">
    <name type="scientific">Candidatus Liberibacter americanus str. Sao Paulo</name>
    <dbReference type="NCBI Taxonomy" id="1261131"/>
    <lineage>
        <taxon>Bacteria</taxon>
        <taxon>Pseudomonadati</taxon>
        <taxon>Pseudomonadota</taxon>
        <taxon>Alphaproteobacteria</taxon>
        <taxon>Hyphomicrobiales</taxon>
        <taxon>Rhizobiaceae</taxon>
        <taxon>Liberibacter</taxon>
    </lineage>
</organism>